<dbReference type="Proteomes" id="UP000054538">
    <property type="component" value="Unassembled WGS sequence"/>
</dbReference>
<reference evidence="2" key="2">
    <citation type="submission" date="2015-01" db="EMBL/GenBank/DDBJ databases">
        <title>Evolutionary Origins and Diversification of the Mycorrhizal Mutualists.</title>
        <authorList>
            <consortium name="DOE Joint Genome Institute"/>
            <consortium name="Mycorrhizal Genomics Consortium"/>
            <person name="Kohler A."/>
            <person name="Kuo A."/>
            <person name="Nagy L.G."/>
            <person name="Floudas D."/>
            <person name="Copeland A."/>
            <person name="Barry K.W."/>
            <person name="Cichocki N."/>
            <person name="Veneault-Fourrey C."/>
            <person name="LaButti K."/>
            <person name="Lindquist E.A."/>
            <person name="Lipzen A."/>
            <person name="Lundell T."/>
            <person name="Morin E."/>
            <person name="Murat C."/>
            <person name="Riley R."/>
            <person name="Ohm R."/>
            <person name="Sun H."/>
            <person name="Tunlid A."/>
            <person name="Henrissat B."/>
            <person name="Grigoriev I.V."/>
            <person name="Hibbett D.S."/>
            <person name="Martin F."/>
        </authorList>
    </citation>
    <scope>NUCLEOTIDE SEQUENCE [LARGE SCALE GENOMIC DNA]</scope>
    <source>
        <strain evidence="2">Ve08.2h10</strain>
    </source>
</reference>
<protein>
    <submittedName>
        <fullName evidence="1">Uncharacterized protein</fullName>
    </submittedName>
</protein>
<feature type="non-terminal residue" evidence="1">
    <location>
        <position position="1"/>
    </location>
</feature>
<sequence length="58" mass="6604">HRTSVCTICNKLFCVSCGTNDHTSHNRACREFENCCAILDANIPENLMPYFPTDIPWT</sequence>
<evidence type="ECO:0000313" key="1">
    <source>
        <dbReference type="EMBL" id="KIK72572.1"/>
    </source>
</evidence>
<gene>
    <name evidence="1" type="ORF">PAXRUDRAFT_68909</name>
</gene>
<dbReference type="InParanoid" id="A0A0D0BLM8"/>
<name>A0A0D0BLM8_9AGAM</name>
<dbReference type="OrthoDB" id="4230923at2759"/>
<dbReference type="HOGENOM" id="CLU_202229_0_0_1"/>
<reference evidence="1 2" key="1">
    <citation type="submission" date="2014-04" db="EMBL/GenBank/DDBJ databases">
        <authorList>
            <consortium name="DOE Joint Genome Institute"/>
            <person name="Kuo A."/>
            <person name="Kohler A."/>
            <person name="Jargeat P."/>
            <person name="Nagy L.G."/>
            <person name="Floudas D."/>
            <person name="Copeland A."/>
            <person name="Barry K.W."/>
            <person name="Cichocki N."/>
            <person name="Veneault-Fourrey C."/>
            <person name="LaButti K."/>
            <person name="Lindquist E.A."/>
            <person name="Lipzen A."/>
            <person name="Lundell T."/>
            <person name="Morin E."/>
            <person name="Murat C."/>
            <person name="Sun H."/>
            <person name="Tunlid A."/>
            <person name="Henrissat B."/>
            <person name="Grigoriev I.V."/>
            <person name="Hibbett D.S."/>
            <person name="Martin F."/>
            <person name="Nordberg H.P."/>
            <person name="Cantor M.N."/>
            <person name="Hua S.X."/>
        </authorList>
    </citation>
    <scope>NUCLEOTIDE SEQUENCE [LARGE SCALE GENOMIC DNA]</scope>
    <source>
        <strain evidence="1 2">Ve08.2h10</strain>
    </source>
</reference>
<evidence type="ECO:0000313" key="2">
    <source>
        <dbReference type="Proteomes" id="UP000054538"/>
    </source>
</evidence>
<accession>A0A0D0BLM8</accession>
<dbReference type="EMBL" id="KN830681">
    <property type="protein sequence ID" value="KIK72572.1"/>
    <property type="molecule type" value="Genomic_DNA"/>
</dbReference>
<proteinExistence type="predicted"/>
<keyword evidence="2" id="KW-1185">Reference proteome</keyword>
<dbReference type="AlphaFoldDB" id="A0A0D0BLM8"/>
<organism evidence="1 2">
    <name type="scientific">Paxillus rubicundulus Ve08.2h10</name>
    <dbReference type="NCBI Taxonomy" id="930991"/>
    <lineage>
        <taxon>Eukaryota</taxon>
        <taxon>Fungi</taxon>
        <taxon>Dikarya</taxon>
        <taxon>Basidiomycota</taxon>
        <taxon>Agaricomycotina</taxon>
        <taxon>Agaricomycetes</taxon>
        <taxon>Agaricomycetidae</taxon>
        <taxon>Boletales</taxon>
        <taxon>Paxilineae</taxon>
        <taxon>Paxillaceae</taxon>
        <taxon>Paxillus</taxon>
    </lineage>
</organism>
<feature type="non-terminal residue" evidence="1">
    <location>
        <position position="58"/>
    </location>
</feature>